<dbReference type="KEGG" id="dmt:DESME_03590"/>
<dbReference type="Proteomes" id="UP000010847">
    <property type="component" value="Chromosome"/>
</dbReference>
<protein>
    <submittedName>
        <fullName evidence="1">Uncharacterized protein</fullName>
    </submittedName>
</protein>
<evidence type="ECO:0000313" key="1">
    <source>
        <dbReference type="EMBL" id="AHF08458.1"/>
    </source>
</evidence>
<sequence length="35" mass="3963">MDSGPSPEIFMSYKMRINIQLQGVASGYEEVRLQS</sequence>
<dbReference type="HOGENOM" id="CLU_3364614_0_0_9"/>
<organism evidence="1 2">
    <name type="scientific">Desulfitobacterium metallireducens DSM 15288</name>
    <dbReference type="NCBI Taxonomy" id="871968"/>
    <lineage>
        <taxon>Bacteria</taxon>
        <taxon>Bacillati</taxon>
        <taxon>Bacillota</taxon>
        <taxon>Clostridia</taxon>
        <taxon>Eubacteriales</taxon>
        <taxon>Desulfitobacteriaceae</taxon>
        <taxon>Desulfitobacterium</taxon>
    </lineage>
</organism>
<evidence type="ECO:0000313" key="2">
    <source>
        <dbReference type="Proteomes" id="UP000010847"/>
    </source>
</evidence>
<dbReference type="AlphaFoldDB" id="W0EG09"/>
<accession>W0EG09</accession>
<dbReference type="EMBL" id="CP007032">
    <property type="protein sequence ID" value="AHF08458.1"/>
    <property type="molecule type" value="Genomic_DNA"/>
</dbReference>
<gene>
    <name evidence="1" type="ORF">DESME_03590</name>
</gene>
<keyword evidence="2" id="KW-1185">Reference proteome</keyword>
<proteinExistence type="predicted"/>
<reference evidence="1 2" key="1">
    <citation type="submission" date="2013-12" db="EMBL/GenBank/DDBJ databases">
        <authorList>
            <consortium name="DOE Joint Genome Institute"/>
            <person name="Smidt H."/>
            <person name="Huntemann M."/>
            <person name="Han J."/>
            <person name="Chen A."/>
            <person name="Kyrpides N."/>
            <person name="Mavromatis K."/>
            <person name="Markowitz V."/>
            <person name="Palaniappan K."/>
            <person name="Ivanova N."/>
            <person name="Schaumberg A."/>
            <person name="Pati A."/>
            <person name="Liolios K."/>
            <person name="Nordberg H.P."/>
            <person name="Cantor M.N."/>
            <person name="Hua S.X."/>
            <person name="Woyke T."/>
        </authorList>
    </citation>
    <scope>NUCLEOTIDE SEQUENCE [LARGE SCALE GENOMIC DNA]</scope>
    <source>
        <strain evidence="2">DSM 15288</strain>
    </source>
</reference>
<name>W0EG09_9FIRM</name>